<name>A0A4R0RG77_9APHY</name>
<evidence type="ECO:0000313" key="2">
    <source>
        <dbReference type="Proteomes" id="UP000292702"/>
    </source>
</evidence>
<evidence type="ECO:0000313" key="1">
    <source>
        <dbReference type="EMBL" id="TCD65733.1"/>
    </source>
</evidence>
<accession>A0A4R0RG77</accession>
<dbReference type="Gene3D" id="1.20.1280.50">
    <property type="match status" value="1"/>
</dbReference>
<dbReference type="AlphaFoldDB" id="A0A4R0RG77"/>
<protein>
    <submittedName>
        <fullName evidence="1">Uncharacterized protein</fullName>
    </submittedName>
</protein>
<dbReference type="EMBL" id="RWJN01000166">
    <property type="protein sequence ID" value="TCD65733.1"/>
    <property type="molecule type" value="Genomic_DNA"/>
</dbReference>
<dbReference type="STRING" id="92696.A0A4R0RG77"/>
<reference evidence="1 2" key="1">
    <citation type="submission" date="2018-11" db="EMBL/GenBank/DDBJ databases">
        <title>Genome assembly of Steccherinum ochraceum LE-BIN_3174, the white-rot fungus of the Steccherinaceae family (The Residual Polyporoid clade, Polyporales, Basidiomycota).</title>
        <authorList>
            <person name="Fedorova T.V."/>
            <person name="Glazunova O.A."/>
            <person name="Landesman E.O."/>
            <person name="Moiseenko K.V."/>
            <person name="Psurtseva N.V."/>
            <person name="Savinova O.S."/>
            <person name="Shakhova N.V."/>
            <person name="Tyazhelova T.V."/>
            <person name="Vasina D.V."/>
        </authorList>
    </citation>
    <scope>NUCLEOTIDE SEQUENCE [LARGE SCALE GENOMIC DNA]</scope>
    <source>
        <strain evidence="1 2">LE-BIN_3174</strain>
    </source>
</reference>
<comment type="caution">
    <text evidence="1">The sequence shown here is derived from an EMBL/GenBank/DDBJ whole genome shotgun (WGS) entry which is preliminary data.</text>
</comment>
<keyword evidence="2" id="KW-1185">Reference proteome</keyword>
<sequence>MMSSSAESAPLLPATIESIDKAIAREVEVMDVYQSNILRLKSHRNALTPINARLPSEILSAIFVDLVYDLAAPWPASATLSLSYALSWIYCSHVCKQWRSVALHTPEMWSFIFFTNTLSSVVAAHTFLRRSGEVPLYVTIKALPLVDGRNLAFVEPVMDELHRVQELGMSSCVSLQEREVLRARYGRTATPLLRHLYLESGFIWQTPSAALLGTGDVQANSPMPHLRTIDLVTFQVHLSEIRHLFPPTLTSILLRSHSWQDHDGSLVSLLSVLRNTPLLQCLEVSLACTQLTSTAPLPPVHLNHLRKLIVLSLSDNHPVVWFLRKLVYPATTRINYHILSTNGTPEPLQIVTHFDETLRRLDYDAYDPAVFWPFSALHYNPTRAFYKLWASQPSSDRYHGPWRATERDGPEAQLDDLALSLDWEVDAGLTLALESSFKLPTTGIRALYWGGSRMRSDDGQSLVAHMQQVEILVVDANDDCWKWSSEVTVDGQTSSPLSALFPNLKVFIILHCAVEIDRSTQGQTWWQDLQAVLAARTSAGLPPVEHLVFAAAPVTYVLPPVALEWVKQHCVDVMVDATREQVTSLLRGRCPERFIKLLDHDFDARERVYLWFEEDEEEDADWPM</sequence>
<dbReference type="OrthoDB" id="2801457at2759"/>
<organism evidence="1 2">
    <name type="scientific">Steccherinum ochraceum</name>
    <dbReference type="NCBI Taxonomy" id="92696"/>
    <lineage>
        <taxon>Eukaryota</taxon>
        <taxon>Fungi</taxon>
        <taxon>Dikarya</taxon>
        <taxon>Basidiomycota</taxon>
        <taxon>Agaricomycotina</taxon>
        <taxon>Agaricomycetes</taxon>
        <taxon>Polyporales</taxon>
        <taxon>Steccherinaceae</taxon>
        <taxon>Steccherinum</taxon>
    </lineage>
</organism>
<dbReference type="SUPFAM" id="SSF52058">
    <property type="entry name" value="L domain-like"/>
    <property type="match status" value="1"/>
</dbReference>
<proteinExistence type="predicted"/>
<dbReference type="Proteomes" id="UP000292702">
    <property type="component" value="Unassembled WGS sequence"/>
</dbReference>
<gene>
    <name evidence="1" type="ORF">EIP91_002262</name>
</gene>